<dbReference type="RefSeq" id="WP_154916891.1">
    <property type="nucleotide sequence ID" value="NZ_VUOE01000001.1"/>
</dbReference>
<evidence type="ECO:0000313" key="1">
    <source>
        <dbReference type="EMBL" id="KAA2218271.1"/>
    </source>
</evidence>
<gene>
    <name evidence="1" type="ORF">F0361_01225</name>
</gene>
<dbReference type="Proteomes" id="UP000323188">
    <property type="component" value="Unassembled WGS sequence"/>
</dbReference>
<comment type="caution">
    <text evidence="1">The sequence shown here is derived from an EMBL/GenBank/DDBJ whole genome shotgun (WGS) entry which is preliminary data.</text>
</comment>
<protein>
    <submittedName>
        <fullName evidence="1">Uncharacterized protein</fullName>
    </submittedName>
</protein>
<dbReference type="EMBL" id="VUOE01000001">
    <property type="protein sequence ID" value="KAA2218271.1"/>
    <property type="molecule type" value="Genomic_DNA"/>
</dbReference>
<reference evidence="1 2" key="1">
    <citation type="submission" date="2019-09" db="EMBL/GenBank/DDBJ databases">
        <authorList>
            <person name="Khan S.A."/>
            <person name="Jeon C.O."/>
            <person name="Chun B.H."/>
            <person name="Jeong S.E."/>
        </authorList>
    </citation>
    <scope>NUCLEOTIDE SEQUENCE [LARGE SCALE GENOMIC DNA]</scope>
    <source>
        <strain evidence="1 2">KCTC 42508</strain>
    </source>
</reference>
<name>A0A5B2TUT6_9FLAO</name>
<organism evidence="1 2">
    <name type="scientific">Maribacter flavus</name>
    <dbReference type="NCBI Taxonomy" id="1658664"/>
    <lineage>
        <taxon>Bacteria</taxon>
        <taxon>Pseudomonadati</taxon>
        <taxon>Bacteroidota</taxon>
        <taxon>Flavobacteriia</taxon>
        <taxon>Flavobacteriales</taxon>
        <taxon>Flavobacteriaceae</taxon>
        <taxon>Maribacter</taxon>
    </lineage>
</organism>
<proteinExistence type="predicted"/>
<evidence type="ECO:0000313" key="2">
    <source>
        <dbReference type="Proteomes" id="UP000323188"/>
    </source>
</evidence>
<sequence>MSVFPLTIIEKEDSPERLQELADVPLKSKWLASDFNEMRAALIELHGRSFHLDDTNGKSWLVIKGKGNNDSGAFQAGDKIEAWIDEATKTEYVEGKLMSNDFTGVADLDDPDIFFETNRKLRLQLS</sequence>
<accession>A0A5B2TUT6</accession>
<dbReference type="AlphaFoldDB" id="A0A5B2TUT6"/>